<accession>Q6EQI7</accession>
<dbReference type="EMBL" id="AP005698">
    <property type="protein sequence ID" value="BAD29083.1"/>
    <property type="molecule type" value="Genomic_DNA"/>
</dbReference>
<proteinExistence type="predicted"/>
<organism evidence="1 2">
    <name type="scientific">Oryza sativa subsp. japonica</name>
    <name type="common">Rice</name>
    <dbReference type="NCBI Taxonomy" id="39947"/>
    <lineage>
        <taxon>Eukaryota</taxon>
        <taxon>Viridiplantae</taxon>
        <taxon>Streptophyta</taxon>
        <taxon>Embryophyta</taxon>
        <taxon>Tracheophyta</taxon>
        <taxon>Spermatophyta</taxon>
        <taxon>Magnoliopsida</taxon>
        <taxon>Liliopsida</taxon>
        <taxon>Poales</taxon>
        <taxon>Poaceae</taxon>
        <taxon>BOP clade</taxon>
        <taxon>Oryzoideae</taxon>
        <taxon>Oryzeae</taxon>
        <taxon>Oryzinae</taxon>
        <taxon>Oryza</taxon>
        <taxon>Oryza sativa</taxon>
    </lineage>
</organism>
<reference evidence="2" key="2">
    <citation type="journal article" date="2008" name="Nucleic Acids Res.">
        <title>The rice annotation project database (RAP-DB): 2008 update.</title>
        <authorList>
            <consortium name="The rice annotation project (RAP)"/>
        </authorList>
    </citation>
    <scope>GENOME REANNOTATION</scope>
    <source>
        <strain evidence="2">cv. Nipponbare</strain>
    </source>
</reference>
<dbReference type="Proteomes" id="UP000000763">
    <property type="component" value="Chromosome 2"/>
</dbReference>
<reference evidence="2" key="1">
    <citation type="journal article" date="2005" name="Nature">
        <title>The map-based sequence of the rice genome.</title>
        <authorList>
            <consortium name="International rice genome sequencing project (IRGSP)"/>
            <person name="Matsumoto T."/>
            <person name="Wu J."/>
            <person name="Kanamori H."/>
            <person name="Katayose Y."/>
            <person name="Fujisawa M."/>
            <person name="Namiki N."/>
            <person name="Mizuno H."/>
            <person name="Yamamoto K."/>
            <person name="Antonio B.A."/>
            <person name="Baba T."/>
            <person name="Sakata K."/>
            <person name="Nagamura Y."/>
            <person name="Aoki H."/>
            <person name="Arikawa K."/>
            <person name="Arita K."/>
            <person name="Bito T."/>
            <person name="Chiden Y."/>
            <person name="Fujitsuka N."/>
            <person name="Fukunaka R."/>
            <person name="Hamada M."/>
            <person name="Harada C."/>
            <person name="Hayashi A."/>
            <person name="Hijishita S."/>
            <person name="Honda M."/>
            <person name="Hosokawa S."/>
            <person name="Ichikawa Y."/>
            <person name="Idonuma A."/>
            <person name="Iijima M."/>
            <person name="Ikeda M."/>
            <person name="Ikeno M."/>
            <person name="Ito K."/>
            <person name="Ito S."/>
            <person name="Ito T."/>
            <person name="Ito Y."/>
            <person name="Ito Y."/>
            <person name="Iwabuchi A."/>
            <person name="Kamiya K."/>
            <person name="Karasawa W."/>
            <person name="Kurita K."/>
            <person name="Katagiri S."/>
            <person name="Kikuta A."/>
            <person name="Kobayashi H."/>
            <person name="Kobayashi N."/>
            <person name="Machita K."/>
            <person name="Maehara T."/>
            <person name="Masukawa M."/>
            <person name="Mizubayashi T."/>
            <person name="Mukai Y."/>
            <person name="Nagasaki H."/>
            <person name="Nagata Y."/>
            <person name="Naito S."/>
            <person name="Nakashima M."/>
            <person name="Nakama Y."/>
            <person name="Nakamichi Y."/>
            <person name="Nakamura M."/>
            <person name="Meguro A."/>
            <person name="Negishi M."/>
            <person name="Ohta I."/>
            <person name="Ohta T."/>
            <person name="Okamoto M."/>
            <person name="Ono N."/>
            <person name="Saji S."/>
            <person name="Sakaguchi M."/>
            <person name="Sakai K."/>
            <person name="Shibata M."/>
            <person name="Shimokawa T."/>
            <person name="Song J."/>
            <person name="Takazaki Y."/>
            <person name="Terasawa K."/>
            <person name="Tsugane M."/>
            <person name="Tsuji K."/>
            <person name="Ueda S."/>
            <person name="Waki K."/>
            <person name="Yamagata H."/>
            <person name="Yamamoto M."/>
            <person name="Yamamoto S."/>
            <person name="Yamane H."/>
            <person name="Yoshiki S."/>
            <person name="Yoshihara R."/>
            <person name="Yukawa K."/>
            <person name="Zhong H."/>
            <person name="Yano M."/>
            <person name="Yuan Q."/>
            <person name="Ouyang S."/>
            <person name="Liu J."/>
            <person name="Jones K.M."/>
            <person name="Gansberger K."/>
            <person name="Moffat K."/>
            <person name="Hill J."/>
            <person name="Bera J."/>
            <person name="Fadrosh D."/>
            <person name="Jin S."/>
            <person name="Johri S."/>
            <person name="Kim M."/>
            <person name="Overton L."/>
            <person name="Reardon M."/>
            <person name="Tsitrin T."/>
            <person name="Vuong H."/>
            <person name="Weaver B."/>
            <person name="Ciecko A."/>
            <person name="Tallon L."/>
            <person name="Jackson J."/>
            <person name="Pai G."/>
            <person name="Aken S.V."/>
            <person name="Utterback T."/>
            <person name="Reidmuller S."/>
            <person name="Feldblyum T."/>
            <person name="Hsiao J."/>
            <person name="Zismann V."/>
            <person name="Iobst S."/>
            <person name="de Vazeille A.R."/>
            <person name="Buell C.R."/>
            <person name="Ying K."/>
            <person name="Li Y."/>
            <person name="Lu T."/>
            <person name="Huang Y."/>
            <person name="Zhao Q."/>
            <person name="Feng Q."/>
            <person name="Zhang L."/>
            <person name="Zhu J."/>
            <person name="Weng Q."/>
            <person name="Mu J."/>
            <person name="Lu Y."/>
            <person name="Fan D."/>
            <person name="Liu Y."/>
            <person name="Guan J."/>
            <person name="Zhang Y."/>
            <person name="Yu S."/>
            <person name="Liu X."/>
            <person name="Zhang Y."/>
            <person name="Hong G."/>
            <person name="Han B."/>
            <person name="Choisne N."/>
            <person name="Demange N."/>
            <person name="Orjeda G."/>
            <person name="Samain S."/>
            <person name="Cattolico L."/>
            <person name="Pelletier E."/>
            <person name="Couloux A."/>
            <person name="Segurens B."/>
            <person name="Wincker P."/>
            <person name="D'Hont A."/>
            <person name="Scarpelli C."/>
            <person name="Weissenbach J."/>
            <person name="Salanoubat M."/>
            <person name="Quetier F."/>
            <person name="Yu Y."/>
            <person name="Kim H.R."/>
            <person name="Rambo T."/>
            <person name="Currie J."/>
            <person name="Collura K."/>
            <person name="Luo M."/>
            <person name="Yang T."/>
            <person name="Ammiraju J.S.S."/>
            <person name="Engler F."/>
            <person name="Soderlund C."/>
            <person name="Wing R.A."/>
            <person name="Palmer L.E."/>
            <person name="de la Bastide M."/>
            <person name="Spiegel L."/>
            <person name="Nascimento L."/>
            <person name="Zutavern T."/>
            <person name="O'Shaughnessy A."/>
            <person name="Dike S."/>
            <person name="Dedhia N."/>
            <person name="Preston R."/>
            <person name="Balija V."/>
            <person name="McCombie W.R."/>
            <person name="Chow T."/>
            <person name="Chen H."/>
            <person name="Chung M."/>
            <person name="Chen C."/>
            <person name="Shaw J."/>
            <person name="Wu H."/>
            <person name="Hsiao K."/>
            <person name="Chao Y."/>
            <person name="Chu M."/>
            <person name="Cheng C."/>
            <person name="Hour A."/>
            <person name="Lee P."/>
            <person name="Lin S."/>
            <person name="Lin Y."/>
            <person name="Liou J."/>
            <person name="Liu S."/>
            <person name="Hsing Y."/>
            <person name="Raghuvanshi S."/>
            <person name="Mohanty A."/>
            <person name="Bharti A.K."/>
            <person name="Gaur A."/>
            <person name="Gupta V."/>
            <person name="Kumar D."/>
            <person name="Ravi V."/>
            <person name="Vij S."/>
            <person name="Kapur A."/>
            <person name="Khurana P."/>
            <person name="Khurana P."/>
            <person name="Khurana J.P."/>
            <person name="Tyagi A.K."/>
            <person name="Gaikwad K."/>
            <person name="Singh A."/>
            <person name="Dalal V."/>
            <person name="Srivastava S."/>
            <person name="Dixit A."/>
            <person name="Pal A.K."/>
            <person name="Ghazi I.A."/>
            <person name="Yadav M."/>
            <person name="Pandit A."/>
            <person name="Bhargava A."/>
            <person name="Sureshbabu K."/>
            <person name="Batra K."/>
            <person name="Sharma T.R."/>
            <person name="Mohapatra T."/>
            <person name="Singh N.K."/>
            <person name="Messing J."/>
            <person name="Nelson A.B."/>
            <person name="Fuks G."/>
            <person name="Kavchok S."/>
            <person name="Keizer G."/>
            <person name="Linton E."/>
            <person name="Llaca V."/>
            <person name="Song R."/>
            <person name="Tanyolac B."/>
            <person name="Young S."/>
            <person name="Ho-Il K."/>
            <person name="Hahn J.H."/>
            <person name="Sangsakoo G."/>
            <person name="Vanavichit A."/>
            <person name="de Mattos Luiz.A.T."/>
            <person name="Zimmer P.D."/>
            <person name="Malone G."/>
            <person name="Dellagostin O."/>
            <person name="de Oliveira A.C."/>
            <person name="Bevan M."/>
            <person name="Bancroft I."/>
            <person name="Minx P."/>
            <person name="Cordum H."/>
            <person name="Wilson R."/>
            <person name="Cheng Z."/>
            <person name="Jin W."/>
            <person name="Jiang J."/>
            <person name="Leong S.A."/>
            <person name="Iwama H."/>
            <person name="Gojobori T."/>
            <person name="Itoh T."/>
            <person name="Niimura Y."/>
            <person name="Fujii Y."/>
            <person name="Habara T."/>
            <person name="Sakai H."/>
            <person name="Sato Y."/>
            <person name="Wilson G."/>
            <person name="Kumar K."/>
            <person name="McCouch S."/>
            <person name="Juretic N."/>
            <person name="Hoen D."/>
            <person name="Wright S."/>
            <person name="Bruskiewich R."/>
            <person name="Bureau T."/>
            <person name="Miyao A."/>
            <person name="Hirochika H."/>
            <person name="Nishikawa T."/>
            <person name="Kadowaki K."/>
            <person name="Sugiura M."/>
            <person name="Burr B."/>
            <person name="Sasaki T."/>
        </authorList>
    </citation>
    <scope>NUCLEOTIDE SEQUENCE [LARGE SCALE GENOMIC DNA]</scope>
    <source>
        <strain evidence="2">cv. Nipponbare</strain>
    </source>
</reference>
<gene>
    <name evidence="1" type="primary">OSJNBb0006L10.25</name>
</gene>
<evidence type="ECO:0000313" key="1">
    <source>
        <dbReference type="EMBL" id="BAD29083.1"/>
    </source>
</evidence>
<evidence type="ECO:0000313" key="2">
    <source>
        <dbReference type="Proteomes" id="UP000000763"/>
    </source>
</evidence>
<sequence length="283" mass="30290">MAPTGFEIASTTTFPTATQISFGAFDFLADSAGILRQVSPGVTGPVMACRYAPGTRFSFSSLDFIATGSGVLKLAPGEPAPPTTTPTIPLGINNFTASAAQALQAGRIGTKRELGSRWVDFLDESAYPSNLGSGSSNNTPTSSHPPCEIFIVFQETDEEKREREEEECPGEHDIFTTPQNKMIAAKALLDNMPVPVNLAVNTTIAQVKAMVEAAVVVNDQISIKSTGTPLNPRARFRTCTEVKQSSQASSSDVGPDNIIPITMDKLTSEQKAEYEQMMNNLHN</sequence>
<protein>
    <submittedName>
        <fullName evidence="1">Uncharacterized protein</fullName>
    </submittedName>
</protein>
<dbReference type="AlphaFoldDB" id="Q6EQI7"/>
<name>Q6EQI7_ORYSJ</name>